<dbReference type="GO" id="GO:0070402">
    <property type="term" value="F:NADPH binding"/>
    <property type="evidence" value="ECO:0007669"/>
    <property type="project" value="TreeGrafter"/>
</dbReference>
<evidence type="ECO:0000256" key="1">
    <source>
        <dbReference type="ARBA" id="ARBA00022857"/>
    </source>
</evidence>
<reference evidence="4" key="1">
    <citation type="submission" date="2015-07" db="EMBL/GenBank/DDBJ databases">
        <authorList>
            <person name="Rodrigo-Torres Lidia"/>
            <person name="Arahal R.David."/>
        </authorList>
    </citation>
    <scope>NUCLEOTIDE SEQUENCE [LARGE SCALE GENOMIC DNA]</scope>
    <source>
        <strain evidence="4">CECT 5096</strain>
    </source>
</reference>
<accession>A0A0M6ZLL9</accession>
<evidence type="ECO:0000256" key="2">
    <source>
        <dbReference type="ARBA" id="ARBA00023002"/>
    </source>
</evidence>
<dbReference type="RefSeq" id="WP_055391650.1">
    <property type="nucleotide sequence ID" value="NZ_CXWA01000016.1"/>
</dbReference>
<organism evidence="3 4">
    <name type="scientific">Roseibium album</name>
    <dbReference type="NCBI Taxonomy" id="311410"/>
    <lineage>
        <taxon>Bacteria</taxon>
        <taxon>Pseudomonadati</taxon>
        <taxon>Pseudomonadota</taxon>
        <taxon>Alphaproteobacteria</taxon>
        <taxon>Hyphomicrobiales</taxon>
        <taxon>Stappiaceae</taxon>
        <taxon>Roseibium</taxon>
    </lineage>
</organism>
<dbReference type="Proteomes" id="UP000049983">
    <property type="component" value="Unassembled WGS sequence"/>
</dbReference>
<proteinExistence type="predicted"/>
<dbReference type="EMBL" id="CXWC01000018">
    <property type="protein sequence ID" value="CTQ79244.1"/>
    <property type="molecule type" value="Genomic_DNA"/>
</dbReference>
<dbReference type="OrthoDB" id="9790818at2"/>
<keyword evidence="1" id="KW-0521">NADP</keyword>
<dbReference type="STRING" id="311410.LA5095_06024"/>
<dbReference type="InterPro" id="IPR036291">
    <property type="entry name" value="NAD(P)-bd_dom_sf"/>
</dbReference>
<dbReference type="CDD" id="cd05188">
    <property type="entry name" value="MDR"/>
    <property type="match status" value="1"/>
</dbReference>
<keyword evidence="2 3" id="KW-0560">Oxidoreductase</keyword>
<dbReference type="GO" id="GO:0043880">
    <property type="term" value="F:crotonyl-CoA reductase activity"/>
    <property type="evidence" value="ECO:0007669"/>
    <property type="project" value="UniProtKB-EC"/>
</dbReference>
<dbReference type="AlphaFoldDB" id="A0A0M6ZLL9"/>
<sequence>MILNAATSERRKGYYVVASDFVGEVIAVGSGVTDLFPGDRVIADNDYSSLQPVNGVNPGIPTNQGSREIQVLHRTKLMKVPTGLSDAAAGSFSIGGQTAYSMVRKLNIQPGERVLVTGAKSNTSLFVIAALQHRNVEVVGLSTSDRHSDRLKALGLSELIVTDPSDTGWSVSGPVGDHVKEKGTFDAVIDPFSDVYMPGLFALMGFGSRYTTCGVADQHTHLVGKEPLGNTVEVGQFTRSMLVFNISLIGNCLGLRKDLQAAVDDAEAGRFAVDQLATTVVDTPKVFFEKTYTDRDRFGKVTYVYD</sequence>
<dbReference type="InterPro" id="IPR011032">
    <property type="entry name" value="GroES-like_sf"/>
</dbReference>
<gene>
    <name evidence="3" type="primary">ccrA2_2</name>
    <name evidence="3" type="ORF">LA5096_06089</name>
</gene>
<protein>
    <submittedName>
        <fullName evidence="3">Crotonyl-CoA reductase</fullName>
        <ecNumber evidence="3">1.3.1.86</ecNumber>
    </submittedName>
</protein>
<dbReference type="GO" id="GO:0016651">
    <property type="term" value="F:oxidoreductase activity, acting on NAD(P)H"/>
    <property type="evidence" value="ECO:0007669"/>
    <property type="project" value="TreeGrafter"/>
</dbReference>
<dbReference type="Gene3D" id="3.90.180.10">
    <property type="entry name" value="Medium-chain alcohol dehydrogenases, catalytic domain"/>
    <property type="match status" value="1"/>
</dbReference>
<dbReference type="PANTHER" id="PTHR48106">
    <property type="entry name" value="QUINONE OXIDOREDUCTASE PIG3-RELATED"/>
    <property type="match status" value="1"/>
</dbReference>
<name>A0A0M6ZLL9_9HYPH</name>
<keyword evidence="4" id="KW-1185">Reference proteome</keyword>
<dbReference type="SUPFAM" id="SSF50129">
    <property type="entry name" value="GroES-like"/>
    <property type="match status" value="1"/>
</dbReference>
<dbReference type="EC" id="1.3.1.86" evidence="3"/>
<dbReference type="GeneID" id="97673317"/>
<evidence type="ECO:0000313" key="3">
    <source>
        <dbReference type="EMBL" id="CTQ79244.1"/>
    </source>
</evidence>
<evidence type="ECO:0000313" key="4">
    <source>
        <dbReference type="Proteomes" id="UP000049983"/>
    </source>
</evidence>
<dbReference type="SUPFAM" id="SSF51735">
    <property type="entry name" value="NAD(P)-binding Rossmann-fold domains"/>
    <property type="match status" value="1"/>
</dbReference>